<dbReference type="OrthoDB" id="72437at2759"/>
<sequence length="159" mass="18651">MQERTQQKQVLGTWLEQSFASGQPRSISDAIHYCSLHIDGFTDKKLRSQRAWVSRAIRSLDLDDCIMRSKPAMKKPKTLEDDEREVSEILIQMRETPIQPPPQTWCPPLLPQSVHHHDGPMSWSRVEKHPMPYYPRPQPVPATERQHLYARYMDDVHGW</sequence>
<keyword evidence="2" id="KW-1185">Reference proteome</keyword>
<reference evidence="1 2" key="1">
    <citation type="submission" date="2019-07" db="EMBL/GenBank/DDBJ databases">
        <title>Genomics analysis of Aphanomyces spp. identifies a new class of oomycete effector associated with host adaptation.</title>
        <authorList>
            <person name="Gaulin E."/>
        </authorList>
    </citation>
    <scope>NUCLEOTIDE SEQUENCE [LARGE SCALE GENOMIC DNA]</scope>
    <source>
        <strain evidence="1 2">ATCC 201684</strain>
    </source>
</reference>
<dbReference type="EMBL" id="VJMJ01000036">
    <property type="protein sequence ID" value="KAF0741554.1"/>
    <property type="molecule type" value="Genomic_DNA"/>
</dbReference>
<comment type="caution">
    <text evidence="1">The sequence shown here is derived from an EMBL/GenBank/DDBJ whole genome shotgun (WGS) entry which is preliminary data.</text>
</comment>
<organism evidence="1 2">
    <name type="scientific">Aphanomyces euteiches</name>
    <dbReference type="NCBI Taxonomy" id="100861"/>
    <lineage>
        <taxon>Eukaryota</taxon>
        <taxon>Sar</taxon>
        <taxon>Stramenopiles</taxon>
        <taxon>Oomycota</taxon>
        <taxon>Saprolegniomycetes</taxon>
        <taxon>Saprolegniales</taxon>
        <taxon>Verrucalvaceae</taxon>
        <taxon>Aphanomyces</taxon>
    </lineage>
</organism>
<dbReference type="Proteomes" id="UP000481153">
    <property type="component" value="Unassembled WGS sequence"/>
</dbReference>
<accession>A0A6G0XMD6</accession>
<dbReference type="AlphaFoldDB" id="A0A6G0XMD6"/>
<name>A0A6G0XMD6_9STRA</name>
<dbReference type="VEuPathDB" id="FungiDB:AeMF1_021880"/>
<protein>
    <submittedName>
        <fullName evidence="1">Uncharacterized protein</fullName>
    </submittedName>
</protein>
<gene>
    <name evidence="1" type="ORF">Ae201684_003235</name>
</gene>
<evidence type="ECO:0000313" key="2">
    <source>
        <dbReference type="Proteomes" id="UP000481153"/>
    </source>
</evidence>
<evidence type="ECO:0000313" key="1">
    <source>
        <dbReference type="EMBL" id="KAF0741554.1"/>
    </source>
</evidence>
<proteinExistence type="predicted"/>